<evidence type="ECO:0000313" key="3">
    <source>
        <dbReference type="Proteomes" id="UP001362999"/>
    </source>
</evidence>
<comment type="caution">
    <text evidence="1">The sequence shown here is derived from an EMBL/GenBank/DDBJ whole genome shotgun (WGS) entry which is preliminary data.</text>
</comment>
<dbReference type="Proteomes" id="UP001362999">
    <property type="component" value="Unassembled WGS sequence"/>
</dbReference>
<feature type="non-terminal residue" evidence="1">
    <location>
        <position position="1"/>
    </location>
</feature>
<keyword evidence="3" id="KW-1185">Reference proteome</keyword>
<dbReference type="EMBL" id="JAWWNJ010000096">
    <property type="protein sequence ID" value="KAK6996613.1"/>
    <property type="molecule type" value="Genomic_DNA"/>
</dbReference>
<sequence length="186" mass="20578">GLLKAYCKGAFAVLEAQKASFLKKYPDAQYPCDTGVFSAATLELGGPRRRDDMAERVDPATWTILTPLGKYDSSKGGGGLILWDFGLVATLPAGCPVMIPAGLVRYSFVRVKANETRYSLVQWAGSGIRRFIENGEVTDAEFALNATREQHLARERARATTHTTALENFPIEKMLPRGYHEFEYRG</sequence>
<protein>
    <submittedName>
        <fullName evidence="1">Uncharacterized protein</fullName>
    </submittedName>
</protein>
<dbReference type="EMBL" id="JAWWNJ010000096">
    <property type="protein sequence ID" value="KAK6996599.1"/>
    <property type="molecule type" value="Genomic_DNA"/>
</dbReference>
<organism evidence="1 3">
    <name type="scientific">Favolaschia claudopus</name>
    <dbReference type="NCBI Taxonomy" id="2862362"/>
    <lineage>
        <taxon>Eukaryota</taxon>
        <taxon>Fungi</taxon>
        <taxon>Dikarya</taxon>
        <taxon>Basidiomycota</taxon>
        <taxon>Agaricomycotina</taxon>
        <taxon>Agaricomycetes</taxon>
        <taxon>Agaricomycetidae</taxon>
        <taxon>Agaricales</taxon>
        <taxon>Marasmiineae</taxon>
        <taxon>Mycenaceae</taxon>
        <taxon>Favolaschia</taxon>
    </lineage>
</organism>
<proteinExistence type="predicted"/>
<evidence type="ECO:0000313" key="2">
    <source>
        <dbReference type="EMBL" id="KAK6996613.1"/>
    </source>
</evidence>
<reference evidence="1 3" key="1">
    <citation type="journal article" date="2024" name="J Genomics">
        <title>Draft genome sequencing and assembly of Favolaschia claudopus CIRM-BRFM 2984 isolated from oak limbs.</title>
        <authorList>
            <person name="Navarro D."/>
            <person name="Drula E."/>
            <person name="Chaduli D."/>
            <person name="Cazenave R."/>
            <person name="Ahrendt S."/>
            <person name="Wang J."/>
            <person name="Lipzen A."/>
            <person name="Daum C."/>
            <person name="Barry K."/>
            <person name="Grigoriev I.V."/>
            <person name="Favel A."/>
            <person name="Rosso M.N."/>
            <person name="Martin F."/>
        </authorList>
    </citation>
    <scope>NUCLEOTIDE SEQUENCE [LARGE SCALE GENOMIC DNA]</scope>
    <source>
        <strain evidence="1 3">CIRM-BRFM 2984</strain>
    </source>
</reference>
<name>A0AAV9ZZ68_9AGAR</name>
<evidence type="ECO:0000313" key="1">
    <source>
        <dbReference type="EMBL" id="KAK6996599.1"/>
    </source>
</evidence>
<dbReference type="AlphaFoldDB" id="A0AAV9ZZ68"/>
<gene>
    <name evidence="2" type="ORF">R3P38DRAFT_2565164</name>
    <name evidence="1" type="ORF">R3P38DRAFT_2565165</name>
</gene>
<accession>A0AAV9ZZ68</accession>